<name>A0A9X1R307_9FLAO</name>
<dbReference type="Proteomes" id="UP001139462">
    <property type="component" value="Unassembled WGS sequence"/>
</dbReference>
<keyword evidence="4" id="KW-1185">Reference proteome</keyword>
<evidence type="ECO:0000259" key="2">
    <source>
        <dbReference type="Pfam" id="PF18962"/>
    </source>
</evidence>
<dbReference type="EMBL" id="JAIRBB010000001">
    <property type="protein sequence ID" value="MCG2430104.1"/>
    <property type="molecule type" value="Genomic_DNA"/>
</dbReference>
<dbReference type="Pfam" id="PF18962">
    <property type="entry name" value="Por_Secre_tail"/>
    <property type="match status" value="1"/>
</dbReference>
<sequence length="160" mass="17982">MDYEYDQDGNLTTRKNYNSFGGSTFELGGIYKYFYTSNNQLESWELYFNETDLIEVGTVTYNAEGKKLEELGTMGVSNQNLFANNLRMFPNPATDQFTIFSDKNIITAVDIVDTTGKVVLKETNLSVKEATLNTSTLQSGVYYIRVVSSKGIVTNKLVVQ</sequence>
<organism evidence="3 4">
    <name type="scientific">Aequorivita xiaoshiensis</name>
    <dbReference type="NCBI Taxonomy" id="2874476"/>
    <lineage>
        <taxon>Bacteria</taxon>
        <taxon>Pseudomonadati</taxon>
        <taxon>Bacteroidota</taxon>
        <taxon>Flavobacteriia</taxon>
        <taxon>Flavobacteriales</taxon>
        <taxon>Flavobacteriaceae</taxon>
        <taxon>Aequorivita</taxon>
    </lineage>
</organism>
<gene>
    <name evidence="3" type="ORF">K8344_03145</name>
</gene>
<evidence type="ECO:0000313" key="3">
    <source>
        <dbReference type="EMBL" id="MCG2430104.1"/>
    </source>
</evidence>
<dbReference type="AlphaFoldDB" id="A0A9X1R307"/>
<evidence type="ECO:0000256" key="1">
    <source>
        <dbReference type="ARBA" id="ARBA00022729"/>
    </source>
</evidence>
<proteinExistence type="predicted"/>
<keyword evidence="1" id="KW-0732">Signal</keyword>
<protein>
    <submittedName>
        <fullName evidence="3">T9SS type A sorting domain-containing protein</fullName>
    </submittedName>
</protein>
<evidence type="ECO:0000313" key="4">
    <source>
        <dbReference type="Proteomes" id="UP001139462"/>
    </source>
</evidence>
<comment type="caution">
    <text evidence="3">The sequence shown here is derived from an EMBL/GenBank/DDBJ whole genome shotgun (WGS) entry which is preliminary data.</text>
</comment>
<reference evidence="3" key="1">
    <citation type="submission" date="2021-09" db="EMBL/GenBank/DDBJ databases">
        <title>Genome of Aequorivita sp. strain F64183.</title>
        <authorList>
            <person name="Wang Y."/>
        </authorList>
    </citation>
    <scope>NUCLEOTIDE SEQUENCE</scope>
    <source>
        <strain evidence="3">F64183</strain>
    </source>
</reference>
<feature type="domain" description="Secretion system C-terminal sorting" evidence="2">
    <location>
        <begin position="88"/>
        <end position="159"/>
    </location>
</feature>
<dbReference type="InterPro" id="IPR026444">
    <property type="entry name" value="Secre_tail"/>
</dbReference>
<accession>A0A9X1R307</accession>
<dbReference type="NCBIfam" id="TIGR04183">
    <property type="entry name" value="Por_Secre_tail"/>
    <property type="match status" value="1"/>
</dbReference>
<dbReference type="RefSeq" id="WP_237606834.1">
    <property type="nucleotide sequence ID" value="NZ_JAIRBB010000001.1"/>
</dbReference>